<accession>A0A916NKS3</accession>
<evidence type="ECO:0000256" key="7">
    <source>
        <dbReference type="ARBA" id="ARBA00041129"/>
    </source>
</evidence>
<dbReference type="EC" id="2.1.1.166" evidence="6 11"/>
<dbReference type="HAMAP" id="MF_01547">
    <property type="entry name" value="RNA_methyltr_E"/>
    <property type="match status" value="1"/>
</dbReference>
<dbReference type="Proteomes" id="UP000693996">
    <property type="component" value="Chromosome"/>
</dbReference>
<keyword evidence="11" id="KW-0963">Cytoplasm</keyword>
<dbReference type="PANTHER" id="PTHR10920:SF18">
    <property type="entry name" value="RRNA METHYLTRANSFERASE 2, MITOCHONDRIAL"/>
    <property type="match status" value="1"/>
</dbReference>
<evidence type="ECO:0000256" key="4">
    <source>
        <dbReference type="ARBA" id="ARBA00022691"/>
    </source>
</evidence>
<comment type="function">
    <text evidence="5 11">Specifically methylates the uridine in position 2552 of 23S rRNA at the 2'-O position of the ribose in the fully assembled 50S ribosomal subunit.</text>
</comment>
<reference evidence="13 14" key="1">
    <citation type="submission" date="2021-06" db="EMBL/GenBank/DDBJ databases">
        <authorList>
            <person name="Szabo G."/>
        </authorList>
    </citation>
    <scope>NUCLEOTIDE SEQUENCE [LARGE SCALE GENOMIC DNA]</scope>
    <source>
        <strain evidence="13">MYVALT</strain>
    </source>
</reference>
<name>A0A916NKS3_9BURK</name>
<comment type="catalytic activity">
    <reaction evidence="10 11">
        <text>uridine(2552) in 23S rRNA + S-adenosyl-L-methionine = 2'-O-methyluridine(2552) in 23S rRNA + S-adenosyl-L-homocysteine + H(+)</text>
        <dbReference type="Rhea" id="RHEA:42720"/>
        <dbReference type="Rhea" id="RHEA-COMP:10202"/>
        <dbReference type="Rhea" id="RHEA-COMP:10203"/>
        <dbReference type="ChEBI" id="CHEBI:15378"/>
        <dbReference type="ChEBI" id="CHEBI:57856"/>
        <dbReference type="ChEBI" id="CHEBI:59789"/>
        <dbReference type="ChEBI" id="CHEBI:65315"/>
        <dbReference type="ChEBI" id="CHEBI:74478"/>
        <dbReference type="EC" id="2.1.1.166"/>
    </reaction>
</comment>
<evidence type="ECO:0000256" key="10">
    <source>
        <dbReference type="ARBA" id="ARBA00048970"/>
    </source>
</evidence>
<keyword evidence="14" id="KW-1185">Reference proteome</keyword>
<comment type="similarity">
    <text evidence="11">Belongs to the class I-like SAM-binding methyltransferase superfamily. RNA methyltransferase RlmE family.</text>
</comment>
<dbReference type="InterPro" id="IPR015507">
    <property type="entry name" value="rRNA-MeTfrase_E"/>
</dbReference>
<dbReference type="KEGG" id="vtr:MYVALT_C_00050"/>
<feature type="active site" description="Proton acceptor" evidence="11">
    <location>
        <position position="180"/>
    </location>
</feature>
<feature type="binding site" evidence="11">
    <location>
        <position position="140"/>
    </location>
    <ligand>
        <name>S-adenosyl-L-methionine</name>
        <dbReference type="ChEBI" id="CHEBI:59789"/>
    </ligand>
</feature>
<evidence type="ECO:0000256" key="9">
    <source>
        <dbReference type="ARBA" id="ARBA00042745"/>
    </source>
</evidence>
<dbReference type="PANTHER" id="PTHR10920">
    <property type="entry name" value="RIBOSOMAL RNA METHYLTRANSFERASE"/>
    <property type="match status" value="1"/>
</dbReference>
<dbReference type="AlphaFoldDB" id="A0A916NKS3"/>
<protein>
    <recommendedName>
        <fullName evidence="7 11">Ribosomal RNA large subunit methyltransferase E</fullName>
        <ecNumber evidence="6 11">2.1.1.166</ecNumber>
    </recommendedName>
    <alternativeName>
        <fullName evidence="9 11">23S rRNA Um2552 methyltransferase</fullName>
    </alternativeName>
    <alternativeName>
        <fullName evidence="8 11">rRNA (uridine-2'-O-)-methyltransferase</fullName>
    </alternativeName>
</protein>
<evidence type="ECO:0000256" key="6">
    <source>
        <dbReference type="ARBA" id="ARBA00038861"/>
    </source>
</evidence>
<feature type="domain" description="Ribosomal RNA methyltransferase FtsJ" evidence="12">
    <location>
        <begin position="38"/>
        <end position="221"/>
    </location>
</feature>
<keyword evidence="2 11" id="KW-0489">Methyltransferase</keyword>
<organism evidence="13 14">
    <name type="scientific">Candidatus Vallotiella hemipterorum</name>
    <dbReference type="NCBI Taxonomy" id="1177213"/>
    <lineage>
        <taxon>Bacteria</taxon>
        <taxon>Pseudomonadati</taxon>
        <taxon>Pseudomonadota</taxon>
        <taxon>Betaproteobacteria</taxon>
        <taxon>Burkholderiales</taxon>
        <taxon>Burkholderiaceae</taxon>
        <taxon>Candidatus Vallotiella</taxon>
    </lineage>
</organism>
<proteinExistence type="inferred from homology"/>
<comment type="subcellular location">
    <subcellularLocation>
        <location evidence="11">Cytoplasm</location>
    </subcellularLocation>
</comment>
<evidence type="ECO:0000256" key="2">
    <source>
        <dbReference type="ARBA" id="ARBA00022603"/>
    </source>
</evidence>
<evidence type="ECO:0000256" key="3">
    <source>
        <dbReference type="ARBA" id="ARBA00022679"/>
    </source>
</evidence>
<dbReference type="GO" id="GO:0008650">
    <property type="term" value="F:rRNA (uridine-2'-O-)-methyltransferase activity"/>
    <property type="evidence" value="ECO:0007669"/>
    <property type="project" value="UniProtKB-UniRule"/>
</dbReference>
<evidence type="ECO:0000256" key="1">
    <source>
        <dbReference type="ARBA" id="ARBA00022552"/>
    </source>
</evidence>
<dbReference type="RefSeq" id="WP_216797389.1">
    <property type="nucleotide sequence ID" value="NZ_OU343031.1"/>
</dbReference>
<keyword evidence="4 11" id="KW-0949">S-adenosyl-L-methionine</keyword>
<gene>
    <name evidence="11 13" type="primary">rlmE</name>
    <name evidence="11" type="synonym">ftsJ</name>
    <name evidence="11" type="synonym">rrmJ</name>
    <name evidence="13" type="ORF">MYVALT_C_00050</name>
</gene>
<evidence type="ECO:0000256" key="11">
    <source>
        <dbReference type="HAMAP-Rule" id="MF_01547"/>
    </source>
</evidence>
<keyword evidence="3 11" id="KW-0808">Transferase</keyword>
<evidence type="ECO:0000313" key="14">
    <source>
        <dbReference type="Proteomes" id="UP000693996"/>
    </source>
</evidence>
<evidence type="ECO:0000256" key="8">
    <source>
        <dbReference type="ARBA" id="ARBA00041995"/>
    </source>
</evidence>
<feature type="binding site" evidence="11">
    <location>
        <position position="115"/>
    </location>
    <ligand>
        <name>S-adenosyl-L-methionine</name>
        <dbReference type="ChEBI" id="CHEBI:59789"/>
    </ligand>
</feature>
<evidence type="ECO:0000259" key="12">
    <source>
        <dbReference type="Pfam" id="PF01728"/>
    </source>
</evidence>
<dbReference type="GO" id="GO:0005737">
    <property type="term" value="C:cytoplasm"/>
    <property type="evidence" value="ECO:0007669"/>
    <property type="project" value="UniProtKB-SubCell"/>
</dbReference>
<evidence type="ECO:0000256" key="5">
    <source>
        <dbReference type="ARBA" id="ARBA00037569"/>
    </source>
</evidence>
<feature type="binding site" evidence="11">
    <location>
        <position position="99"/>
    </location>
    <ligand>
        <name>S-adenosyl-L-methionine</name>
        <dbReference type="ChEBI" id="CHEBI:59789"/>
    </ligand>
</feature>
<feature type="binding site" evidence="11">
    <location>
        <position position="70"/>
    </location>
    <ligand>
        <name>S-adenosyl-L-methionine</name>
        <dbReference type="ChEBI" id="CHEBI:59789"/>
    </ligand>
</feature>
<keyword evidence="1 11" id="KW-0698">rRNA processing</keyword>
<dbReference type="PIRSF" id="PIRSF005461">
    <property type="entry name" value="23S_rRNA_mtase"/>
    <property type="match status" value="1"/>
</dbReference>
<dbReference type="InterPro" id="IPR050082">
    <property type="entry name" value="RNA_methyltr_RlmE"/>
</dbReference>
<dbReference type="InterPro" id="IPR002877">
    <property type="entry name" value="RNA_MeTrfase_FtsJ_dom"/>
</dbReference>
<evidence type="ECO:0000313" key="13">
    <source>
        <dbReference type="EMBL" id="CAG7598899.1"/>
    </source>
</evidence>
<feature type="binding site" evidence="11">
    <location>
        <position position="72"/>
    </location>
    <ligand>
        <name>S-adenosyl-L-methionine</name>
        <dbReference type="ChEBI" id="CHEBI:59789"/>
    </ligand>
</feature>
<dbReference type="EMBL" id="OU343031">
    <property type="protein sequence ID" value="CAG7598899.1"/>
    <property type="molecule type" value="Genomic_DNA"/>
</dbReference>
<sequence>MAVTRTKYNFYVKKKFHQSWLHNHINDPYVKLAQREGYRARAVYKLKEIDTQDHLIQPGQVIVDLGAAPGSWSQYARNKLVANPYHASSGINGTIIAMDILPIEPISNVQVIQGDFRNDIALAQLEKAINGRKIDLVISDIAPNLSGIAVADAARIEHVCDLALKFAQDYLVPNGALLVKCFHGSKYSQIVERFKHQFKTVVPRKPKASRDKSSEIFILGRVLKYPRA</sequence>
<dbReference type="Pfam" id="PF01728">
    <property type="entry name" value="FtsJ"/>
    <property type="match status" value="1"/>
</dbReference>